<feature type="transmembrane region" description="Helical" evidence="1">
    <location>
        <begin position="121"/>
        <end position="142"/>
    </location>
</feature>
<evidence type="ECO:0000313" key="2">
    <source>
        <dbReference type="EMBL" id="KAK9712931.1"/>
    </source>
</evidence>
<comment type="caution">
    <text evidence="2">The sequence shown here is derived from an EMBL/GenBank/DDBJ whole genome shotgun (WGS) entry which is preliminary data.</text>
</comment>
<reference evidence="2 3" key="1">
    <citation type="submission" date="2023-04" db="EMBL/GenBank/DDBJ databases">
        <title>Genome of Basidiobolus ranarum AG-B5.</title>
        <authorList>
            <person name="Stajich J.E."/>
            <person name="Carter-House D."/>
            <person name="Gryganskyi A."/>
        </authorList>
    </citation>
    <scope>NUCLEOTIDE SEQUENCE [LARGE SCALE GENOMIC DNA]</scope>
    <source>
        <strain evidence="2 3">AG-B5</strain>
    </source>
</reference>
<gene>
    <name evidence="2" type="ORF">K7432_006821</name>
</gene>
<keyword evidence="3" id="KW-1185">Reference proteome</keyword>
<keyword evidence="1" id="KW-0472">Membrane</keyword>
<proteinExistence type="predicted"/>
<evidence type="ECO:0000313" key="3">
    <source>
        <dbReference type="Proteomes" id="UP001479436"/>
    </source>
</evidence>
<organism evidence="2 3">
    <name type="scientific">Basidiobolus ranarum</name>
    <dbReference type="NCBI Taxonomy" id="34480"/>
    <lineage>
        <taxon>Eukaryota</taxon>
        <taxon>Fungi</taxon>
        <taxon>Fungi incertae sedis</taxon>
        <taxon>Zoopagomycota</taxon>
        <taxon>Entomophthoromycotina</taxon>
        <taxon>Basidiobolomycetes</taxon>
        <taxon>Basidiobolales</taxon>
        <taxon>Basidiobolaceae</taxon>
        <taxon>Basidiobolus</taxon>
    </lineage>
</organism>
<protein>
    <submittedName>
        <fullName evidence="2">Uncharacterized protein</fullName>
    </submittedName>
</protein>
<name>A0ABR2W129_9FUNG</name>
<feature type="transmembrane region" description="Helical" evidence="1">
    <location>
        <begin position="163"/>
        <end position="183"/>
    </location>
</feature>
<dbReference type="EMBL" id="JASJQH010007190">
    <property type="protein sequence ID" value="KAK9712931.1"/>
    <property type="molecule type" value="Genomic_DNA"/>
</dbReference>
<keyword evidence="1" id="KW-0812">Transmembrane</keyword>
<evidence type="ECO:0000256" key="1">
    <source>
        <dbReference type="SAM" id="Phobius"/>
    </source>
</evidence>
<dbReference type="Proteomes" id="UP001479436">
    <property type="component" value="Unassembled WGS sequence"/>
</dbReference>
<keyword evidence="1" id="KW-1133">Transmembrane helix</keyword>
<sequence length="184" mass="21039">MSHSFSQKFGTNSTETLISTFHPTLSPFDVKAISLLEPEYGPGSIEYEIAVNFLKSTTDTPISRPMNTADRTLTSIKRPTLPKEYYLTTEETTWRDSTNLHNEKYNSSEESLDKTNSLHSLIPFGALLFLFGFLLMPCWWIGAILPRGPRTKVQQRWCSYNRLMSIFSVIVLIIGVGTLIWYFK</sequence>
<accession>A0ABR2W129</accession>